<evidence type="ECO:0000256" key="2">
    <source>
        <dbReference type="SAM" id="Phobius"/>
    </source>
</evidence>
<reference evidence="3 4" key="1">
    <citation type="submission" date="2016-03" db="EMBL/GenBank/DDBJ databases">
        <authorList>
            <person name="Ploux O."/>
        </authorList>
    </citation>
    <scope>NUCLEOTIDE SEQUENCE [LARGE SCALE GENOMIC DNA]</scope>
    <source>
        <strain evidence="3 4">R-45378</strain>
    </source>
</reference>
<feature type="coiled-coil region" evidence="1">
    <location>
        <begin position="137"/>
        <end position="171"/>
    </location>
</feature>
<keyword evidence="1" id="KW-0175">Coiled coil</keyword>
<name>A0A177NM08_9GAMM</name>
<evidence type="ECO:0000256" key="1">
    <source>
        <dbReference type="SAM" id="Coils"/>
    </source>
</evidence>
<comment type="caution">
    <text evidence="3">The sequence shown here is derived from an EMBL/GenBank/DDBJ whole genome shotgun (WGS) entry which is preliminary data.</text>
</comment>
<sequence>MNSFDSVMVILAVEALAVLTLLVIALFCFSRNRKGKEMAEIDRFINNLEDHSFEKGERLQQFIGENCSLSEAEIESVLQQVSASERALLQDIIRLFLKREMALLQGIEQRIEQLAEPYQNLVTNAGHGQQPPVSHENEDLAQKQAGLERVNQQLVRQLDTAMKTIDEMSAEYTRVFSGNQTALELENSSKKMMQIFVDAERALRADLTEMERR</sequence>
<dbReference type="Proteomes" id="UP000077857">
    <property type="component" value="Unassembled WGS sequence"/>
</dbReference>
<dbReference type="RefSeq" id="WP_064039705.1">
    <property type="nucleotide sequence ID" value="NZ_LUUJ01000052.1"/>
</dbReference>
<keyword evidence="2" id="KW-0812">Transmembrane</keyword>
<proteinExistence type="predicted"/>
<dbReference type="OrthoDB" id="5569984at2"/>
<dbReference type="EMBL" id="LUUJ01000052">
    <property type="protein sequence ID" value="OAI19118.1"/>
    <property type="molecule type" value="Genomic_DNA"/>
</dbReference>
<gene>
    <name evidence="3" type="ORF">A1507_00190</name>
</gene>
<protein>
    <submittedName>
        <fullName evidence="3">Uncharacterized protein</fullName>
    </submittedName>
</protein>
<keyword evidence="2" id="KW-1133">Transmembrane helix</keyword>
<dbReference type="AlphaFoldDB" id="A0A177NM08"/>
<keyword evidence="2" id="KW-0472">Membrane</keyword>
<evidence type="ECO:0000313" key="3">
    <source>
        <dbReference type="EMBL" id="OAI19118.1"/>
    </source>
</evidence>
<organism evidence="3 4">
    <name type="scientific">Methylomonas koyamae</name>
    <dbReference type="NCBI Taxonomy" id="702114"/>
    <lineage>
        <taxon>Bacteria</taxon>
        <taxon>Pseudomonadati</taxon>
        <taxon>Pseudomonadota</taxon>
        <taxon>Gammaproteobacteria</taxon>
        <taxon>Methylococcales</taxon>
        <taxon>Methylococcaceae</taxon>
        <taxon>Methylomonas</taxon>
    </lineage>
</organism>
<feature type="transmembrane region" description="Helical" evidence="2">
    <location>
        <begin position="6"/>
        <end position="29"/>
    </location>
</feature>
<evidence type="ECO:0000313" key="4">
    <source>
        <dbReference type="Proteomes" id="UP000077857"/>
    </source>
</evidence>
<accession>A0A177NM08</accession>